<protein>
    <recommendedName>
        <fullName evidence="4">Glycosyltransferase RgtA/B/C/D-like domain-containing protein</fullName>
    </recommendedName>
</protein>
<feature type="transmembrane region" description="Helical" evidence="1">
    <location>
        <begin position="250"/>
        <end position="272"/>
    </location>
</feature>
<evidence type="ECO:0008006" key="4">
    <source>
        <dbReference type="Google" id="ProtNLM"/>
    </source>
</evidence>
<reference evidence="2 3" key="1">
    <citation type="submission" date="2019-02" db="EMBL/GenBank/DDBJ databases">
        <title>Deep-cultivation of Planctomycetes and their phenomic and genomic characterization uncovers novel biology.</title>
        <authorList>
            <person name="Wiegand S."/>
            <person name="Jogler M."/>
            <person name="Boedeker C."/>
            <person name="Pinto D."/>
            <person name="Vollmers J."/>
            <person name="Rivas-Marin E."/>
            <person name="Kohn T."/>
            <person name="Peeters S.H."/>
            <person name="Heuer A."/>
            <person name="Rast P."/>
            <person name="Oberbeckmann S."/>
            <person name="Bunk B."/>
            <person name="Jeske O."/>
            <person name="Meyerdierks A."/>
            <person name="Storesund J.E."/>
            <person name="Kallscheuer N."/>
            <person name="Luecker S."/>
            <person name="Lage O.M."/>
            <person name="Pohl T."/>
            <person name="Merkel B.J."/>
            <person name="Hornburger P."/>
            <person name="Mueller R.-W."/>
            <person name="Bruemmer F."/>
            <person name="Labrenz M."/>
            <person name="Spormann A.M."/>
            <person name="Op den Camp H."/>
            <person name="Overmann J."/>
            <person name="Amann R."/>
            <person name="Jetten M.S.M."/>
            <person name="Mascher T."/>
            <person name="Medema M.H."/>
            <person name="Devos D.P."/>
            <person name="Kaster A.-K."/>
            <person name="Ovreas L."/>
            <person name="Rohde M."/>
            <person name="Galperin M.Y."/>
            <person name="Jogler C."/>
        </authorList>
    </citation>
    <scope>NUCLEOTIDE SEQUENCE [LARGE SCALE GENOMIC DNA]</scope>
    <source>
        <strain evidence="2 3">Pla85_3_4</strain>
    </source>
</reference>
<feature type="transmembrane region" description="Helical" evidence="1">
    <location>
        <begin position="39"/>
        <end position="59"/>
    </location>
</feature>
<dbReference type="OrthoDB" id="288435at2"/>
<dbReference type="Proteomes" id="UP000317648">
    <property type="component" value="Chromosome"/>
</dbReference>
<dbReference type="RefSeq" id="WP_145051347.1">
    <property type="nucleotide sequence ID" value="NZ_CP036433.1"/>
</dbReference>
<keyword evidence="3" id="KW-1185">Reference proteome</keyword>
<sequence>MSQPPPGSTAPYALHSPLETTALPADEQPADAAGKRSGVNLLLVVLPVVLIGLAGWGLMQRLGQTGPMHFWEGGMLADSYRAAHNLPVYEAADSGHATHMYGPLATYVPAVLFRVTGPSFYPARLLSLASFALAMLTVIVCCRPQGVTYAALFALTLMIAVGACAHDFLEPRPDGVSLLLAMLALLLLYRGFARQAWMTYLAGVALMITAIFFKQPSAMICVMPLTAVLLQRPWKQITARQGIMLLLPPTAVLATLAVTATAWPMLFHYLAVTPAQYSIREPELAMRLIRFPLSIPLTWLAVVLYWRERGEGTSLTTLPIPGDRMTAKTAWLIAALLVAFPAGALAAAKQGGMANSMIPAYFAAAALMLHLSRPLELRWRSGAADLTPWTGVAMVLLCLAFLEPRWDSVRSHVRFADDAYAEAVRLAGLPGQTTACPQDPSINAMAGTRVGRSLIFEYDQAGWPGVMPASFFSDLDQADNAITVGKQNDWRCWPLTIDQRDALLRERGFQPIEHPAFDDSVYTLWRRTDRDHAAATMLP</sequence>
<feature type="transmembrane region" description="Helical" evidence="1">
    <location>
        <begin position="284"/>
        <end position="306"/>
    </location>
</feature>
<proteinExistence type="predicted"/>
<name>A0A518DQ05_9BACT</name>
<keyword evidence="1" id="KW-1133">Transmembrane helix</keyword>
<dbReference type="EMBL" id="CP036433">
    <property type="protein sequence ID" value="QDU93884.1"/>
    <property type="molecule type" value="Genomic_DNA"/>
</dbReference>
<evidence type="ECO:0000313" key="3">
    <source>
        <dbReference type="Proteomes" id="UP000317648"/>
    </source>
</evidence>
<evidence type="ECO:0000313" key="2">
    <source>
        <dbReference type="EMBL" id="QDU93884.1"/>
    </source>
</evidence>
<organism evidence="2 3">
    <name type="scientific">Lignipirellula cremea</name>
    <dbReference type="NCBI Taxonomy" id="2528010"/>
    <lineage>
        <taxon>Bacteria</taxon>
        <taxon>Pseudomonadati</taxon>
        <taxon>Planctomycetota</taxon>
        <taxon>Planctomycetia</taxon>
        <taxon>Pirellulales</taxon>
        <taxon>Pirellulaceae</taxon>
        <taxon>Lignipirellula</taxon>
    </lineage>
</organism>
<feature type="transmembrane region" description="Helical" evidence="1">
    <location>
        <begin position="149"/>
        <end position="169"/>
    </location>
</feature>
<accession>A0A518DQ05</accession>
<keyword evidence="1" id="KW-0472">Membrane</keyword>
<feature type="transmembrane region" description="Helical" evidence="1">
    <location>
        <begin position="326"/>
        <end position="347"/>
    </location>
</feature>
<gene>
    <name evidence="2" type="ORF">Pla8534_16690</name>
</gene>
<keyword evidence="1" id="KW-0812">Transmembrane</keyword>
<dbReference type="KEGG" id="lcre:Pla8534_16690"/>
<feature type="transmembrane region" description="Helical" evidence="1">
    <location>
        <begin position="121"/>
        <end position="142"/>
    </location>
</feature>
<dbReference type="AlphaFoldDB" id="A0A518DQ05"/>
<evidence type="ECO:0000256" key="1">
    <source>
        <dbReference type="SAM" id="Phobius"/>
    </source>
</evidence>